<sequence>MAFIDFKDGTLQAAVPVLALGRSQVLAPLAEPLTQLERRVIELAREDSLASLRPQRKRSWLARLVFGPQPPSPVLANDRLEALRRLAVQAWHHGYQLPASALKAASEAGYSETQIGAVIDTIARLRKPLRRLPA</sequence>
<dbReference type="InterPro" id="IPR029032">
    <property type="entry name" value="AhpD-like"/>
</dbReference>
<name>A0ABV2CWK5_9SPHN</name>
<evidence type="ECO:0000313" key="2">
    <source>
        <dbReference type="Proteomes" id="UP001548713"/>
    </source>
</evidence>
<reference evidence="1 2" key="1">
    <citation type="submission" date="2024-07" db="EMBL/GenBank/DDBJ databases">
        <title>Novosphingobium kalidii RD2P27.</title>
        <authorList>
            <person name="Sun J.-Q."/>
        </authorList>
    </citation>
    <scope>NUCLEOTIDE SEQUENCE [LARGE SCALE GENOMIC DNA]</scope>
    <source>
        <strain evidence="1 2">RD2P27</strain>
    </source>
</reference>
<accession>A0ABV2CWK5</accession>
<comment type="caution">
    <text evidence="1">The sequence shown here is derived from an EMBL/GenBank/DDBJ whole genome shotgun (WGS) entry which is preliminary data.</text>
</comment>
<keyword evidence="2" id="KW-1185">Reference proteome</keyword>
<organism evidence="1 2">
    <name type="scientific">Novosphingobium kalidii</name>
    <dbReference type="NCBI Taxonomy" id="3230299"/>
    <lineage>
        <taxon>Bacteria</taxon>
        <taxon>Pseudomonadati</taxon>
        <taxon>Pseudomonadota</taxon>
        <taxon>Alphaproteobacteria</taxon>
        <taxon>Sphingomonadales</taxon>
        <taxon>Sphingomonadaceae</taxon>
        <taxon>Novosphingobium</taxon>
    </lineage>
</organism>
<protein>
    <submittedName>
        <fullName evidence="1">Uncharacterized protein</fullName>
    </submittedName>
</protein>
<gene>
    <name evidence="1" type="ORF">ABVV53_00690</name>
</gene>
<proteinExistence type="predicted"/>
<dbReference type="Proteomes" id="UP001548713">
    <property type="component" value="Unassembled WGS sequence"/>
</dbReference>
<dbReference type="SUPFAM" id="SSF69118">
    <property type="entry name" value="AhpD-like"/>
    <property type="match status" value="1"/>
</dbReference>
<dbReference type="EMBL" id="JBEWLY010000001">
    <property type="protein sequence ID" value="MET1753987.1"/>
    <property type="molecule type" value="Genomic_DNA"/>
</dbReference>
<evidence type="ECO:0000313" key="1">
    <source>
        <dbReference type="EMBL" id="MET1753987.1"/>
    </source>
</evidence>
<dbReference type="RefSeq" id="WP_353982394.1">
    <property type="nucleotide sequence ID" value="NZ_JBEWLY010000001.1"/>
</dbReference>